<dbReference type="InterPro" id="IPR002645">
    <property type="entry name" value="STAS_dom"/>
</dbReference>
<keyword evidence="3 6" id="KW-1133">Transmembrane helix</keyword>
<dbReference type="Pfam" id="PF01740">
    <property type="entry name" value="STAS"/>
    <property type="match status" value="1"/>
</dbReference>
<dbReference type="AlphaFoldDB" id="W6ML17"/>
<dbReference type="OrthoDB" id="409725at2759"/>
<feature type="transmembrane region" description="Helical" evidence="6">
    <location>
        <begin position="403"/>
        <end position="425"/>
    </location>
</feature>
<dbReference type="SUPFAM" id="SSF51206">
    <property type="entry name" value="cAMP-binding domain-like"/>
    <property type="match status" value="1"/>
</dbReference>
<accession>W6ML17</accession>
<feature type="transmembrane region" description="Helical" evidence="6">
    <location>
        <begin position="534"/>
        <end position="554"/>
    </location>
</feature>
<dbReference type="CDD" id="cd07042">
    <property type="entry name" value="STAS_SulP_like_sulfate_transporter"/>
    <property type="match status" value="1"/>
</dbReference>
<organism evidence="8 9">
    <name type="scientific">Kuraishia capsulata CBS 1993</name>
    <dbReference type="NCBI Taxonomy" id="1382522"/>
    <lineage>
        <taxon>Eukaryota</taxon>
        <taxon>Fungi</taxon>
        <taxon>Dikarya</taxon>
        <taxon>Ascomycota</taxon>
        <taxon>Saccharomycotina</taxon>
        <taxon>Pichiomycetes</taxon>
        <taxon>Pichiales</taxon>
        <taxon>Pichiaceae</taxon>
        <taxon>Kuraishia</taxon>
    </lineage>
</organism>
<sequence>MASFNSSLPKAIDKRRKSVSNVIASSFSKAAGQLHDNSFSFDQQGGRGYVIGSFKQNSAFTPLNSAKGTPTVHSGVSIQEKTIDLASVGVPDFDERVSEEEVDEPVGSDIDKSYDFSFDKQSTKSNAKASRLSEMLDDGPSYGGASVPSWEQAGTPKETTPLSSVHDPFRSYTTAAEAEEALTPTASREQYDFESQQTRLSSGIQTLMNLLPKDSNDAFQELVIRPVGYMPAVFLGVLLNILDGLSYGMIMFPISEATFGKLGPVGLSMFYVSCVVSQLVYSLGGSAFKSGIGSEMIEVTPFFHSMALSILTDMRIGDGEVPDNAAAIVSTVVFTYALSSIVTGIVFGLLGKFKLGSLVGFFPRHILVGCIGGVGYFLVVTAIEVSSRLEGGLEYNLPTLRFLLEPLAFMQWVIPLFMAGILVVIQHYNKNALIVPAYFIMMFLLFHAIILVAPQWDLKMAREYGWVFDAPASNEPWYSFYELYDFKAVDWFVVVRQVPTMLALTFFGILHVPINVPALAVTVGMDEFDVDRELLAHGISNTLSGLIGSIQNYLVYTNSVLFIRAGADSRLSGVMLAIGTAAVMMVGPGIIGFIPVCVVGALIYLLGYELLREALFDTYGRLRGFEYLTIIIIVVVMGAWDFVYGILAGILLACVSFVVQAATSPVVSGIFTGAYARSVVVRHPKQQEFLKTVGNQIYIMKLQGSLFFGSIGGLERKIRYRFEDQIFSKEPIRYLILDMHNVLSVDFSAAEGFRRIRNLIIEKECYLIISSVTETGSEMVQALRDSGLWETDEHNKRIQLFTNLNSALEWCENTFLETYRDIKQLHYIPQAKPSMVTALGKDFVSPKTRSSVVGKRSQSTMSLMDDSGVAFGSPRQAQLVSAAKKSLKDETKNASNYYQRRTSAAVGMPLMQPPIPLLLTVLQSVSRVEDSFWVKLVPYLQKEVVASGSKFYNNHQDPPSFFFVESGLISAKYEFVNSGFILTSSVLPLVGFGDLERIITERAVQYTATTEVVVWRLGHAKLEKLRVENVEVFTELLMVALTLLNDRFDAVSSNLLISS</sequence>
<dbReference type="InterPro" id="IPR011547">
    <property type="entry name" value="SLC26A/SulP_dom"/>
</dbReference>
<feature type="domain" description="STAS" evidence="7">
    <location>
        <begin position="697"/>
        <end position="811"/>
    </location>
</feature>
<evidence type="ECO:0000256" key="1">
    <source>
        <dbReference type="ARBA" id="ARBA00004141"/>
    </source>
</evidence>
<feature type="transmembrane region" description="Helical" evidence="6">
    <location>
        <begin position="627"/>
        <end position="659"/>
    </location>
</feature>
<evidence type="ECO:0000256" key="5">
    <source>
        <dbReference type="SAM" id="MobiDB-lite"/>
    </source>
</evidence>
<dbReference type="SUPFAM" id="SSF52091">
    <property type="entry name" value="SpoIIaa-like"/>
    <property type="match status" value="1"/>
</dbReference>
<dbReference type="PANTHER" id="PTHR43310">
    <property type="entry name" value="SULFATE TRANSPORTER YBAR-RELATED"/>
    <property type="match status" value="1"/>
</dbReference>
<evidence type="ECO:0000259" key="7">
    <source>
        <dbReference type="PROSITE" id="PS50801"/>
    </source>
</evidence>
<dbReference type="RefSeq" id="XP_022458777.1">
    <property type="nucleotide sequence ID" value="XM_022603032.1"/>
</dbReference>
<evidence type="ECO:0000313" key="8">
    <source>
        <dbReference type="EMBL" id="CDK26778.1"/>
    </source>
</evidence>
<evidence type="ECO:0000256" key="3">
    <source>
        <dbReference type="ARBA" id="ARBA00022989"/>
    </source>
</evidence>
<feature type="transmembrane region" description="Helical" evidence="6">
    <location>
        <begin position="229"/>
        <end position="250"/>
    </location>
</feature>
<dbReference type="EMBL" id="HG793127">
    <property type="protein sequence ID" value="CDK26778.1"/>
    <property type="molecule type" value="Genomic_DNA"/>
</dbReference>
<dbReference type="PROSITE" id="PS50801">
    <property type="entry name" value="STAS"/>
    <property type="match status" value="1"/>
</dbReference>
<evidence type="ECO:0000256" key="2">
    <source>
        <dbReference type="ARBA" id="ARBA00022692"/>
    </source>
</evidence>
<dbReference type="GO" id="GO:0000329">
    <property type="term" value="C:fungal-type vacuole membrane"/>
    <property type="evidence" value="ECO:0007669"/>
    <property type="project" value="EnsemblFungi"/>
</dbReference>
<evidence type="ECO:0000256" key="4">
    <source>
        <dbReference type="ARBA" id="ARBA00023136"/>
    </source>
</evidence>
<feature type="compositionally biased region" description="Acidic residues" evidence="5">
    <location>
        <begin position="97"/>
        <end position="106"/>
    </location>
</feature>
<dbReference type="GO" id="GO:0034618">
    <property type="term" value="F:arginine binding"/>
    <property type="evidence" value="ECO:0007669"/>
    <property type="project" value="EnsemblFungi"/>
</dbReference>
<dbReference type="Gene3D" id="3.30.750.24">
    <property type="entry name" value="STAS domain"/>
    <property type="match status" value="1"/>
</dbReference>
<keyword evidence="4 6" id="KW-0472">Membrane</keyword>
<name>W6ML17_9ASCO</name>
<protein>
    <recommendedName>
        <fullName evidence="7">STAS domain-containing protein</fullName>
    </recommendedName>
</protein>
<dbReference type="InterPro" id="IPR018490">
    <property type="entry name" value="cNMP-bd_dom_sf"/>
</dbReference>
<feature type="transmembrane region" description="Helical" evidence="6">
    <location>
        <begin position="362"/>
        <end position="383"/>
    </location>
</feature>
<evidence type="ECO:0000256" key="6">
    <source>
        <dbReference type="SAM" id="Phobius"/>
    </source>
</evidence>
<dbReference type="Pfam" id="PF00916">
    <property type="entry name" value="Sulfate_transp"/>
    <property type="match status" value="1"/>
</dbReference>
<proteinExistence type="predicted"/>
<dbReference type="GeneID" id="34520165"/>
<reference evidence="8" key="1">
    <citation type="submission" date="2013-12" db="EMBL/GenBank/DDBJ databases">
        <authorList>
            <person name="Genoscope - CEA"/>
        </authorList>
    </citation>
    <scope>NUCLEOTIDE SEQUENCE</scope>
    <source>
        <strain evidence="8">CBS 1993</strain>
    </source>
</reference>
<dbReference type="InterPro" id="IPR052706">
    <property type="entry name" value="Membrane-Transporter-like"/>
</dbReference>
<feature type="transmembrane region" description="Helical" evidence="6">
    <location>
        <begin position="325"/>
        <end position="350"/>
    </location>
</feature>
<feature type="transmembrane region" description="Helical" evidence="6">
    <location>
        <begin position="262"/>
        <end position="281"/>
    </location>
</feature>
<dbReference type="InterPro" id="IPR036513">
    <property type="entry name" value="STAS_dom_sf"/>
</dbReference>
<feature type="compositionally biased region" description="Basic and acidic residues" evidence="5">
    <location>
        <begin position="109"/>
        <end position="122"/>
    </location>
</feature>
<dbReference type="GO" id="GO:0015174">
    <property type="term" value="F:basic amino acid transmembrane transporter activity"/>
    <property type="evidence" value="ECO:0007669"/>
    <property type="project" value="EnsemblFungi"/>
</dbReference>
<comment type="subcellular location">
    <subcellularLocation>
        <location evidence="1">Membrane</location>
        <topology evidence="1">Multi-pass membrane protein</topology>
    </subcellularLocation>
</comment>
<dbReference type="STRING" id="1382522.W6ML17"/>
<feature type="transmembrane region" description="Helical" evidence="6">
    <location>
        <begin position="501"/>
        <end position="522"/>
    </location>
</feature>
<feature type="region of interest" description="Disordered" evidence="5">
    <location>
        <begin position="94"/>
        <end position="167"/>
    </location>
</feature>
<reference evidence="8" key="2">
    <citation type="submission" date="2014-02" db="EMBL/GenBank/DDBJ databases">
        <title>Complete DNA sequence of /Kuraishia capsulata/ illustrates novel genomic features among budding yeasts (/Saccharomycotina/).</title>
        <authorList>
            <person name="Morales L."/>
            <person name="Noel B."/>
            <person name="Porcel B."/>
            <person name="Marcet-Houben M."/>
            <person name="Hullo M-F."/>
            <person name="Sacerdot C."/>
            <person name="Tekaia F."/>
            <person name="Leh-Louis V."/>
            <person name="Despons L."/>
            <person name="Khanna V."/>
            <person name="Aury J-M."/>
            <person name="Barbe V."/>
            <person name="Couloux A."/>
            <person name="Labadie K."/>
            <person name="Pelletier E."/>
            <person name="Souciet J-L."/>
            <person name="Boekhout T."/>
            <person name="Gabaldon T."/>
            <person name="Wincker P."/>
            <person name="Dujon B."/>
        </authorList>
    </citation>
    <scope>NUCLEOTIDE SEQUENCE</scope>
    <source>
        <strain evidence="8">CBS 1993</strain>
    </source>
</reference>
<dbReference type="HOGENOM" id="CLU_003182_0_2_1"/>
<feature type="transmembrane region" description="Helical" evidence="6">
    <location>
        <begin position="574"/>
        <end position="606"/>
    </location>
</feature>
<keyword evidence="2 6" id="KW-0812">Transmembrane</keyword>
<feature type="transmembrane region" description="Helical" evidence="6">
    <location>
        <begin position="432"/>
        <end position="453"/>
    </location>
</feature>
<gene>
    <name evidence="8" type="ORF">KUCA_T00002752001</name>
</gene>
<dbReference type="GO" id="GO:0034490">
    <property type="term" value="P:basic amino acid transmembrane import into vacuole"/>
    <property type="evidence" value="ECO:0007669"/>
    <property type="project" value="EnsemblFungi"/>
</dbReference>
<evidence type="ECO:0000313" key="9">
    <source>
        <dbReference type="Proteomes" id="UP000019384"/>
    </source>
</evidence>
<dbReference type="PANTHER" id="PTHR43310:SF4">
    <property type="entry name" value="AFR304WP"/>
    <property type="match status" value="1"/>
</dbReference>
<dbReference type="Proteomes" id="UP000019384">
    <property type="component" value="Unassembled WGS sequence"/>
</dbReference>
<keyword evidence="9" id="KW-1185">Reference proteome</keyword>